<feature type="transmembrane region" description="Helical" evidence="7">
    <location>
        <begin position="128"/>
        <end position="149"/>
    </location>
</feature>
<feature type="transmembrane region" description="Helical" evidence="7">
    <location>
        <begin position="169"/>
        <end position="192"/>
    </location>
</feature>
<evidence type="ECO:0000313" key="9">
    <source>
        <dbReference type="EMBL" id="KUI56679.1"/>
    </source>
</evidence>
<feature type="transmembrane region" description="Helical" evidence="7">
    <location>
        <begin position="12"/>
        <end position="30"/>
    </location>
</feature>
<evidence type="ECO:0000256" key="7">
    <source>
        <dbReference type="SAM" id="Phobius"/>
    </source>
</evidence>
<keyword evidence="10" id="KW-1185">Reference proteome</keyword>
<feature type="compositionally biased region" description="Polar residues" evidence="6">
    <location>
        <begin position="363"/>
        <end position="376"/>
    </location>
</feature>
<keyword evidence="4 7" id="KW-0472">Membrane</keyword>
<gene>
    <name evidence="9" type="ORF">VP1G_04011</name>
</gene>
<dbReference type="PANTHER" id="PTHR33048">
    <property type="entry name" value="PTH11-LIKE INTEGRAL MEMBRANE PROTEIN (AFU_ORTHOLOGUE AFUA_5G11245)"/>
    <property type="match status" value="1"/>
</dbReference>
<evidence type="ECO:0000256" key="3">
    <source>
        <dbReference type="ARBA" id="ARBA00022989"/>
    </source>
</evidence>
<dbReference type="AlphaFoldDB" id="A0A194UYI1"/>
<evidence type="ECO:0000313" key="10">
    <source>
        <dbReference type="Proteomes" id="UP000078576"/>
    </source>
</evidence>
<evidence type="ECO:0000256" key="2">
    <source>
        <dbReference type="ARBA" id="ARBA00022692"/>
    </source>
</evidence>
<keyword evidence="3 7" id="KW-1133">Transmembrane helix</keyword>
<evidence type="ECO:0000256" key="6">
    <source>
        <dbReference type="SAM" id="MobiDB-lite"/>
    </source>
</evidence>
<feature type="domain" description="Rhodopsin" evidence="8">
    <location>
        <begin position="34"/>
        <end position="271"/>
    </location>
</feature>
<feature type="region of interest" description="Disordered" evidence="6">
    <location>
        <begin position="345"/>
        <end position="376"/>
    </location>
</feature>
<dbReference type="STRING" id="694573.A0A194UYI1"/>
<accession>A0A194UYI1</accession>
<protein>
    <recommendedName>
        <fullName evidence="8">Rhodopsin domain-containing protein</fullName>
    </recommendedName>
</protein>
<comment type="similarity">
    <text evidence="5">Belongs to the SAT4 family.</text>
</comment>
<dbReference type="Pfam" id="PF20684">
    <property type="entry name" value="Fung_rhodopsin"/>
    <property type="match status" value="1"/>
</dbReference>
<evidence type="ECO:0000256" key="5">
    <source>
        <dbReference type="ARBA" id="ARBA00038359"/>
    </source>
</evidence>
<feature type="region of interest" description="Disordered" evidence="6">
    <location>
        <begin position="294"/>
        <end position="322"/>
    </location>
</feature>
<dbReference type="InterPro" id="IPR049326">
    <property type="entry name" value="Rhodopsin_dom_fungi"/>
</dbReference>
<feature type="transmembrane region" description="Helical" evidence="7">
    <location>
        <begin position="204"/>
        <end position="226"/>
    </location>
</feature>
<evidence type="ECO:0000256" key="1">
    <source>
        <dbReference type="ARBA" id="ARBA00004141"/>
    </source>
</evidence>
<feature type="transmembrane region" description="Helical" evidence="7">
    <location>
        <begin position="51"/>
        <end position="71"/>
    </location>
</feature>
<dbReference type="InterPro" id="IPR052337">
    <property type="entry name" value="SAT4-like"/>
</dbReference>
<dbReference type="Proteomes" id="UP000078576">
    <property type="component" value="Unassembled WGS sequence"/>
</dbReference>
<evidence type="ECO:0000256" key="4">
    <source>
        <dbReference type="ARBA" id="ARBA00023136"/>
    </source>
</evidence>
<organism evidence="9 10">
    <name type="scientific">Cytospora mali</name>
    <name type="common">Apple Valsa canker fungus</name>
    <name type="synonym">Valsa mali</name>
    <dbReference type="NCBI Taxonomy" id="578113"/>
    <lineage>
        <taxon>Eukaryota</taxon>
        <taxon>Fungi</taxon>
        <taxon>Dikarya</taxon>
        <taxon>Ascomycota</taxon>
        <taxon>Pezizomycotina</taxon>
        <taxon>Sordariomycetes</taxon>
        <taxon>Sordariomycetidae</taxon>
        <taxon>Diaporthales</taxon>
        <taxon>Cytosporaceae</taxon>
        <taxon>Cytospora</taxon>
    </lineage>
</organism>
<evidence type="ECO:0000259" key="8">
    <source>
        <dbReference type="Pfam" id="PF20684"/>
    </source>
</evidence>
<reference evidence="10" key="1">
    <citation type="submission" date="2014-12" db="EMBL/GenBank/DDBJ databases">
        <title>Genome Sequence of Valsa Canker Pathogens Uncovers a Specific Adaption of Colonization on Woody Bark.</title>
        <authorList>
            <person name="Yin Z."/>
            <person name="Liu H."/>
            <person name="Gao X."/>
            <person name="Li Z."/>
            <person name="Song N."/>
            <person name="Ke X."/>
            <person name="Dai Q."/>
            <person name="Wu Y."/>
            <person name="Sun Y."/>
            <person name="Xu J.-R."/>
            <person name="Kang Z.K."/>
            <person name="Wang L."/>
            <person name="Huang L."/>
        </authorList>
    </citation>
    <scope>NUCLEOTIDE SEQUENCE [LARGE SCALE GENOMIC DNA]</scope>
    <source>
        <strain evidence="10">SXYL134</strain>
    </source>
</reference>
<proteinExistence type="inferred from homology"/>
<dbReference type="PANTHER" id="PTHR33048:SF18">
    <property type="entry name" value="INTEGRAL MEMBRANE PROTEIN"/>
    <property type="match status" value="1"/>
</dbReference>
<keyword evidence="2 7" id="KW-0812">Transmembrane</keyword>
<dbReference type="GO" id="GO:0016020">
    <property type="term" value="C:membrane"/>
    <property type="evidence" value="ECO:0007669"/>
    <property type="project" value="UniProtKB-SubCell"/>
</dbReference>
<sequence length="376" mass="41418">MDETSSTRHPSIVTTALIVVSVVFPIVSFISVILRNSARRLSGQPLHADDYWITASWFLTLALSLLVWVYAGKSGVNYYKVDFLDGTEDSLELIFISSCYVQFPLSAVKISVLLFYKRIFTTPSFRACVWVAIGIVSLWGTLFFLLVLLEIDPVAFPLTEVTLRLNSTTLGLAQVASSFTLDIIVLCLPLPVISRLNMKSQRKFAVVMIFWLGAFCVIAAVVRTVLLDQVVRQVVSNHDKVANQSKQYIFMVLEPNCSIVAACLPTYGPLIAGGRAPESIIRSVRSLFSLRSLRSNGSGGSRPSHRNYVDPESNLPKDSNAAESQVELNGLQNWQGKSRQEVLISSNRLSDETPALPVPAHQQGISVTSGVSVHRE</sequence>
<comment type="subcellular location">
    <subcellularLocation>
        <location evidence="1">Membrane</location>
        <topology evidence="1">Multi-pass membrane protein</topology>
    </subcellularLocation>
</comment>
<dbReference type="EMBL" id="KN714691">
    <property type="protein sequence ID" value="KUI56679.1"/>
    <property type="molecule type" value="Genomic_DNA"/>
</dbReference>
<name>A0A194UYI1_CYTMA</name>
<feature type="transmembrane region" description="Helical" evidence="7">
    <location>
        <begin position="91"/>
        <end position="116"/>
    </location>
</feature>
<dbReference type="OrthoDB" id="5398388at2759"/>